<feature type="region of interest" description="Disordered" evidence="1">
    <location>
        <begin position="741"/>
        <end position="819"/>
    </location>
</feature>
<feature type="compositionally biased region" description="Low complexity" evidence="1">
    <location>
        <begin position="665"/>
        <end position="690"/>
    </location>
</feature>
<evidence type="ECO:0000313" key="3">
    <source>
        <dbReference type="Proteomes" id="UP001221898"/>
    </source>
</evidence>
<evidence type="ECO:0000313" key="2">
    <source>
        <dbReference type="EMBL" id="KAJ8398083.1"/>
    </source>
</evidence>
<feature type="region of interest" description="Disordered" evidence="1">
    <location>
        <begin position="1002"/>
        <end position="1053"/>
    </location>
</feature>
<feature type="compositionally biased region" description="Polar residues" evidence="1">
    <location>
        <begin position="410"/>
        <end position="427"/>
    </location>
</feature>
<dbReference type="GO" id="GO:0030154">
    <property type="term" value="P:cell differentiation"/>
    <property type="evidence" value="ECO:0007669"/>
    <property type="project" value="TreeGrafter"/>
</dbReference>
<organism evidence="2 3">
    <name type="scientific">Aldrovandia affinis</name>
    <dbReference type="NCBI Taxonomy" id="143900"/>
    <lineage>
        <taxon>Eukaryota</taxon>
        <taxon>Metazoa</taxon>
        <taxon>Chordata</taxon>
        <taxon>Craniata</taxon>
        <taxon>Vertebrata</taxon>
        <taxon>Euteleostomi</taxon>
        <taxon>Actinopterygii</taxon>
        <taxon>Neopterygii</taxon>
        <taxon>Teleostei</taxon>
        <taxon>Notacanthiformes</taxon>
        <taxon>Halosauridae</taxon>
        <taxon>Aldrovandia</taxon>
    </lineage>
</organism>
<reference evidence="2" key="1">
    <citation type="journal article" date="2023" name="Science">
        <title>Genome structures resolve the early diversification of teleost fishes.</title>
        <authorList>
            <person name="Parey E."/>
            <person name="Louis A."/>
            <person name="Montfort J."/>
            <person name="Bouchez O."/>
            <person name="Roques C."/>
            <person name="Iampietro C."/>
            <person name="Lluch J."/>
            <person name="Castinel A."/>
            <person name="Donnadieu C."/>
            <person name="Desvignes T."/>
            <person name="Floi Bucao C."/>
            <person name="Jouanno E."/>
            <person name="Wen M."/>
            <person name="Mejri S."/>
            <person name="Dirks R."/>
            <person name="Jansen H."/>
            <person name="Henkel C."/>
            <person name="Chen W.J."/>
            <person name="Zahm M."/>
            <person name="Cabau C."/>
            <person name="Klopp C."/>
            <person name="Thompson A.W."/>
            <person name="Robinson-Rechavi M."/>
            <person name="Braasch I."/>
            <person name="Lecointre G."/>
            <person name="Bobe J."/>
            <person name="Postlethwait J.H."/>
            <person name="Berthelot C."/>
            <person name="Roest Crollius H."/>
            <person name="Guiguen Y."/>
        </authorList>
    </citation>
    <scope>NUCLEOTIDE SEQUENCE</scope>
    <source>
        <strain evidence="2">NC1722</strain>
    </source>
</reference>
<dbReference type="PANTHER" id="PTHR23039:SF3">
    <property type="entry name" value="NHS-LIKE PROTEIN 1"/>
    <property type="match status" value="1"/>
</dbReference>
<accession>A0AAD7WII1</accession>
<feature type="compositionally biased region" description="Basic and acidic residues" evidence="1">
    <location>
        <begin position="1024"/>
        <end position="1037"/>
    </location>
</feature>
<gene>
    <name evidence="2" type="ORF">AAFF_G00431600</name>
</gene>
<dbReference type="Pfam" id="PF15273">
    <property type="entry name" value="NHS"/>
    <property type="match status" value="4"/>
</dbReference>
<protein>
    <submittedName>
        <fullName evidence="2">Uncharacterized protein</fullName>
    </submittedName>
</protein>
<feature type="region of interest" description="Disordered" evidence="1">
    <location>
        <begin position="931"/>
        <end position="965"/>
    </location>
</feature>
<sequence>MTLIHHPTMVFITTTLKSVMKYLKTKKECDKLRKDGFHNSHYYSQGPSLSTTNLSDCTTQDHKEDKKSAVPSAKENMEFPPRPQTPLEGGSDWPGSDDDVQMGWSRTLPLPTPEERMRQHALTIAAHIIPINVTGETFDRQASARRSIVTTDTMVRWPKKIRRTQTITGVPHDIQEEPAVKQQSEFRDHSMYVPSLCSMTSALCSSQTRDSSCQMEDERMDKEEDERMAETEDEGTGEVLEGRTVPPSLRRIQAQQGQGMIANISTSSSCNVSTIDCTTDQRFHSMPSQGPYSLQTNPCYTISPYWLEDLPAGTLLCQMSQLHGVMIGAQESEREQAGNGWGAPHALPSAPPIPNTLLAKARSSELYATHTQSTPSDRTLAMVGVTLNIPPHYHNSASFLSDSPSETDSQCITCSDSDQSETSSTIPCSEADKSDTSNTITLPNSHLSSSCSSPVHHPSPGLANSHSLCSVGSDGSFSPIGLRSHSYSSIGAGLVRCSMYQCREQHSHGSHTSLCSSLSLCRSISLRKAKTPPLPPTRTDSLHNFRLSLSEPQPGLIETELDLGEQGLSDPEPGWSEPEPDLSEQGLSEPEPGLSVQGLNDQGRSEPDLSLSEPQLGWSGTLIGSSLQLRSSGSWSTSRSVSHEDPWVQRPQGQSNRVSASGCDSPTPATTSQSPTPATNSQSPAPATTSQSPDSGLRSESQWKVTAVTEVTTVTAAAFNSSSMSLQQPQGIGVLVQPLTASSPGREKLRTSPSSNYSNQSHVLTAGTPMGCHLRARGRAKPRVPERKSSLLCTPLPSNPPPPPLPTLPTPPSLPHSSTCPSTPILVTAPLSVLTPSLPLPLSEMPPPLQLKVLKDPCDADETVSEQRPAPYQSPTPQIIAYTLQMVQLQPVRIAPAVSLHQEAGHQLSLKPEMAGVPLCTTTLNLMMNNHSGSHQDLDAGVSTELSTDAEGWGSPPQLDSESRGTMLLGHSTESLCSECSTGSLDNLQLPELIIQEPELPLHPSSTALDTGQDGDGGGEIDGDEHGSQEIAGDRRTTNSGTDTITSKEEENGGVFEDMLEDLLILTNPRTTEDLFAAIHRNGVCWSKRKVLGRRESEEERVLRYSPSSLTTPTGSLPGMSSLLHLCRCASSCNSFKALLLRKGSRPGNTSRMSAIEMRRCSAPCFQRTQSESSFALPSPPALQLLQFAQLPQVGAVDWEPLSGRKAGSPLHTALFCQQ</sequence>
<comment type="caution">
    <text evidence="2">The sequence shown here is derived from an EMBL/GenBank/DDBJ whole genome shotgun (WGS) entry which is preliminary data.</text>
</comment>
<dbReference type="PANTHER" id="PTHR23039">
    <property type="entry name" value="NANCE-HORAN SYNDROME PROTEIN"/>
    <property type="match status" value="1"/>
</dbReference>
<feature type="region of interest" description="Disordered" evidence="1">
    <location>
        <begin position="410"/>
        <end position="441"/>
    </location>
</feature>
<feature type="region of interest" description="Disordered" evidence="1">
    <location>
        <begin position="208"/>
        <end position="241"/>
    </location>
</feature>
<feature type="compositionally biased region" description="Polar residues" evidence="1">
    <location>
        <begin position="41"/>
        <end position="58"/>
    </location>
</feature>
<feature type="compositionally biased region" description="Polar residues" evidence="1">
    <location>
        <begin position="751"/>
        <end position="763"/>
    </location>
</feature>
<feature type="region of interest" description="Disordered" evidence="1">
    <location>
        <begin position="40"/>
        <end position="96"/>
    </location>
</feature>
<feature type="compositionally biased region" description="Pro residues" evidence="1">
    <location>
        <begin position="797"/>
        <end position="814"/>
    </location>
</feature>
<dbReference type="EMBL" id="JAINUG010000093">
    <property type="protein sequence ID" value="KAJ8398083.1"/>
    <property type="molecule type" value="Genomic_DNA"/>
</dbReference>
<name>A0AAD7WII1_9TELE</name>
<dbReference type="Proteomes" id="UP001221898">
    <property type="component" value="Unassembled WGS sequence"/>
</dbReference>
<feature type="region of interest" description="Disordered" evidence="1">
    <location>
        <begin position="565"/>
        <end position="617"/>
    </location>
</feature>
<dbReference type="InterPro" id="IPR024845">
    <property type="entry name" value="NHS-like"/>
</dbReference>
<feature type="compositionally biased region" description="Polar residues" evidence="1">
    <location>
        <begin position="651"/>
        <end position="664"/>
    </location>
</feature>
<feature type="region of interest" description="Disordered" evidence="1">
    <location>
        <begin position="632"/>
        <end position="703"/>
    </location>
</feature>
<feature type="compositionally biased region" description="Acidic residues" evidence="1">
    <location>
        <begin position="223"/>
        <end position="236"/>
    </location>
</feature>
<evidence type="ECO:0000256" key="1">
    <source>
        <dbReference type="SAM" id="MobiDB-lite"/>
    </source>
</evidence>
<dbReference type="AlphaFoldDB" id="A0AAD7WII1"/>
<proteinExistence type="predicted"/>
<keyword evidence="3" id="KW-1185">Reference proteome</keyword>
<feature type="compositionally biased region" description="Polar residues" evidence="1">
    <location>
        <begin position="691"/>
        <end position="703"/>
    </location>
</feature>
<feature type="compositionally biased region" description="Basic and acidic residues" evidence="1">
    <location>
        <begin position="59"/>
        <end position="68"/>
    </location>
</feature>